<dbReference type="Pfam" id="PF00232">
    <property type="entry name" value="Glyco_hydro_1"/>
    <property type="match status" value="1"/>
</dbReference>
<dbReference type="AlphaFoldDB" id="A0AAD3SZA0"/>
<evidence type="ECO:0000256" key="5">
    <source>
        <dbReference type="SAM" id="SignalP"/>
    </source>
</evidence>
<protein>
    <recommendedName>
        <fullName evidence="8">Beta-glucosidase</fullName>
    </recommendedName>
</protein>
<name>A0AAD3SZA0_NEPGR</name>
<keyword evidence="2" id="KW-0378">Hydrolase</keyword>
<evidence type="ECO:0000256" key="3">
    <source>
        <dbReference type="ARBA" id="ARBA00023295"/>
    </source>
</evidence>
<dbReference type="Gene3D" id="3.20.20.80">
    <property type="entry name" value="Glycosidases"/>
    <property type="match status" value="1"/>
</dbReference>
<sequence>MAQALHQVLLALLSALFVSAHRFDPLELPKRTDARRFDSLRLPERADPSLLPANFLFGTASSAYQYEGAYRSDGKGLNNWDVFTHNSGKIRDGSNGDVATDHYHRYREDVDLMADLGVNSYRFSISWARILPRGRYGDINKAGIDFYNKLIDALLQKGIQPFVTLCHYDIPQELVDRYGGWLSPKLREDFRYYADVCFKFLGDRVKYWVTFNEPNVVAEYGYRSGQYPPSRCSGSFGNCTVGDSEKEPFVAAHNIILAHAAVVHLYKTKYQMEQGGLIGIVLHAVWFEPISQSPADTLAAQRAHSFFTNWFLDPIINGNYPSEMRQILGSDLPEFSEEDRTVLLKSSDFIGVNHYTSFYVKDCIFSECEAGAEGASRTEGLFLRTPSKNGVPIGEPTALDWLYIYPQGMENIINYVKERYGNVPVFVTENGFVQESRRNSTTAELLQDFKRVEYMDGYLNALTRAIRKGADVRGYFAWSLLDNFEWLHGYTKRFGLYHVDFSSLERTPKLSTAWYRRFIAKHAAADTFEVATK</sequence>
<organism evidence="6 7">
    <name type="scientific">Nepenthes gracilis</name>
    <name type="common">Slender pitcher plant</name>
    <dbReference type="NCBI Taxonomy" id="150966"/>
    <lineage>
        <taxon>Eukaryota</taxon>
        <taxon>Viridiplantae</taxon>
        <taxon>Streptophyta</taxon>
        <taxon>Embryophyta</taxon>
        <taxon>Tracheophyta</taxon>
        <taxon>Spermatophyta</taxon>
        <taxon>Magnoliopsida</taxon>
        <taxon>eudicotyledons</taxon>
        <taxon>Gunneridae</taxon>
        <taxon>Pentapetalae</taxon>
        <taxon>Caryophyllales</taxon>
        <taxon>Nepenthaceae</taxon>
        <taxon>Nepenthes</taxon>
    </lineage>
</organism>
<feature type="chain" id="PRO_5042287945" description="Beta-glucosidase" evidence="5">
    <location>
        <begin position="21"/>
        <end position="533"/>
    </location>
</feature>
<dbReference type="InterPro" id="IPR033132">
    <property type="entry name" value="GH_1_N_CS"/>
</dbReference>
<dbReference type="PANTHER" id="PTHR10353">
    <property type="entry name" value="GLYCOSYL HYDROLASE"/>
    <property type="match status" value="1"/>
</dbReference>
<dbReference type="PROSITE" id="PS00653">
    <property type="entry name" value="GLYCOSYL_HYDROL_F1_2"/>
    <property type="match status" value="1"/>
</dbReference>
<dbReference type="InterPro" id="IPR017853">
    <property type="entry name" value="GH"/>
</dbReference>
<gene>
    <name evidence="6" type="ORF">Nepgr_021300</name>
</gene>
<keyword evidence="7" id="KW-1185">Reference proteome</keyword>
<evidence type="ECO:0000313" key="7">
    <source>
        <dbReference type="Proteomes" id="UP001279734"/>
    </source>
</evidence>
<keyword evidence="5" id="KW-0732">Signal</keyword>
<dbReference type="PRINTS" id="PR00131">
    <property type="entry name" value="GLHYDRLASE1"/>
</dbReference>
<dbReference type="GO" id="GO:0008422">
    <property type="term" value="F:beta-glucosidase activity"/>
    <property type="evidence" value="ECO:0007669"/>
    <property type="project" value="TreeGrafter"/>
</dbReference>
<evidence type="ECO:0000256" key="1">
    <source>
        <dbReference type="ARBA" id="ARBA00010838"/>
    </source>
</evidence>
<keyword evidence="3" id="KW-0326">Glycosidase</keyword>
<evidence type="ECO:0000256" key="4">
    <source>
        <dbReference type="RuleBase" id="RU003690"/>
    </source>
</evidence>
<dbReference type="FunFam" id="3.20.20.80:FF:000020">
    <property type="entry name" value="Beta-glucosidase 12"/>
    <property type="match status" value="1"/>
</dbReference>
<evidence type="ECO:0008006" key="8">
    <source>
        <dbReference type="Google" id="ProtNLM"/>
    </source>
</evidence>
<dbReference type="EMBL" id="BSYO01000020">
    <property type="protein sequence ID" value="GMH19459.1"/>
    <property type="molecule type" value="Genomic_DNA"/>
</dbReference>
<dbReference type="GO" id="GO:0005975">
    <property type="term" value="P:carbohydrate metabolic process"/>
    <property type="evidence" value="ECO:0007669"/>
    <property type="project" value="InterPro"/>
</dbReference>
<dbReference type="PANTHER" id="PTHR10353:SF27">
    <property type="entry name" value="BETA-GLUCOSIDASE 47"/>
    <property type="match status" value="1"/>
</dbReference>
<reference evidence="6" key="1">
    <citation type="submission" date="2023-05" db="EMBL/GenBank/DDBJ databases">
        <title>Nepenthes gracilis genome sequencing.</title>
        <authorList>
            <person name="Fukushima K."/>
        </authorList>
    </citation>
    <scope>NUCLEOTIDE SEQUENCE</scope>
    <source>
        <strain evidence="6">SING2019-196</strain>
    </source>
</reference>
<evidence type="ECO:0000313" key="6">
    <source>
        <dbReference type="EMBL" id="GMH19459.1"/>
    </source>
</evidence>
<dbReference type="InterPro" id="IPR001360">
    <property type="entry name" value="Glyco_hydro_1"/>
</dbReference>
<accession>A0AAD3SZA0</accession>
<comment type="similarity">
    <text evidence="1 4">Belongs to the glycosyl hydrolase 1 family.</text>
</comment>
<proteinExistence type="inferred from homology"/>
<comment type="caution">
    <text evidence="6">The sequence shown here is derived from an EMBL/GenBank/DDBJ whole genome shotgun (WGS) entry which is preliminary data.</text>
</comment>
<evidence type="ECO:0000256" key="2">
    <source>
        <dbReference type="ARBA" id="ARBA00022801"/>
    </source>
</evidence>
<dbReference type="Proteomes" id="UP001279734">
    <property type="component" value="Unassembled WGS sequence"/>
</dbReference>
<feature type="signal peptide" evidence="5">
    <location>
        <begin position="1"/>
        <end position="20"/>
    </location>
</feature>
<dbReference type="SUPFAM" id="SSF51445">
    <property type="entry name" value="(Trans)glycosidases"/>
    <property type="match status" value="1"/>
</dbReference>